<evidence type="ECO:0000313" key="10">
    <source>
        <dbReference type="Proteomes" id="UP000006911"/>
    </source>
</evidence>
<dbReference type="Pfam" id="PF04511">
    <property type="entry name" value="DER1"/>
    <property type="match status" value="1"/>
</dbReference>
<dbReference type="SUPFAM" id="SSF144091">
    <property type="entry name" value="Rhomboid-like"/>
    <property type="match status" value="1"/>
</dbReference>
<dbReference type="GO" id="GO:0005789">
    <property type="term" value="C:endoplasmic reticulum membrane"/>
    <property type="evidence" value="ECO:0007669"/>
    <property type="project" value="UniProtKB-SubCell"/>
</dbReference>
<name>D5G6G1_TUBMM</name>
<comment type="caution">
    <text evidence="7">Lacks conserved residue(s) required for the propagation of feature annotation.</text>
</comment>
<evidence type="ECO:0000256" key="5">
    <source>
        <dbReference type="ARBA" id="ARBA00022989"/>
    </source>
</evidence>
<dbReference type="EMBL" id="FN430009">
    <property type="protein sequence ID" value="CAZ80104.1"/>
    <property type="molecule type" value="Genomic_DNA"/>
</dbReference>
<gene>
    <name evidence="9" type="ORF">GSTUM_00004467001</name>
</gene>
<keyword evidence="6 7" id="KW-0472">Membrane</keyword>
<evidence type="ECO:0000256" key="6">
    <source>
        <dbReference type="ARBA" id="ARBA00023136"/>
    </source>
</evidence>
<comment type="subcellular location">
    <subcellularLocation>
        <location evidence="1 7">Endoplasmic reticulum membrane</location>
        <topology evidence="1 7">Multi-pass membrane protein</topology>
    </subcellularLocation>
</comment>
<keyword evidence="10" id="KW-1185">Reference proteome</keyword>
<dbReference type="InterPro" id="IPR035952">
    <property type="entry name" value="Rhomboid-like_sf"/>
</dbReference>
<dbReference type="RefSeq" id="XP_002835947.1">
    <property type="nucleotide sequence ID" value="XM_002835901.1"/>
</dbReference>
<protein>
    <recommendedName>
        <fullName evidence="7">Derlin</fullName>
    </recommendedName>
</protein>
<dbReference type="HOGENOM" id="CLU_051898_7_0_1"/>
<organism evidence="9 10">
    <name type="scientific">Tuber melanosporum (strain Mel28)</name>
    <name type="common">Perigord black truffle</name>
    <dbReference type="NCBI Taxonomy" id="656061"/>
    <lineage>
        <taxon>Eukaryota</taxon>
        <taxon>Fungi</taxon>
        <taxon>Dikarya</taxon>
        <taxon>Ascomycota</taxon>
        <taxon>Pezizomycotina</taxon>
        <taxon>Pezizomycetes</taxon>
        <taxon>Pezizales</taxon>
        <taxon>Tuberaceae</taxon>
        <taxon>Tuber</taxon>
    </lineage>
</organism>
<keyword evidence="5 7" id="KW-1133">Transmembrane helix</keyword>
<dbReference type="InParanoid" id="D5G6G1"/>
<comment type="function">
    <text evidence="7">May be involved in the degradation of misfolded endoplasmic reticulum (ER) luminal proteins.</text>
</comment>
<feature type="transmembrane region" description="Helical" evidence="7">
    <location>
        <begin position="156"/>
        <end position="175"/>
    </location>
</feature>
<dbReference type="GO" id="GO:0006950">
    <property type="term" value="P:response to stress"/>
    <property type="evidence" value="ECO:0007669"/>
    <property type="project" value="UniProtKB-ARBA"/>
</dbReference>
<feature type="transmembrane region" description="Helical" evidence="7">
    <location>
        <begin position="132"/>
        <end position="150"/>
    </location>
</feature>
<dbReference type="eggNOG" id="KOG0858">
    <property type="taxonomic scope" value="Eukaryota"/>
</dbReference>
<dbReference type="OMA" id="YIFASHY"/>
<comment type="similarity">
    <text evidence="2 7">Belongs to the derlin family.</text>
</comment>
<dbReference type="GeneID" id="9181189"/>
<evidence type="ECO:0000256" key="2">
    <source>
        <dbReference type="ARBA" id="ARBA00008917"/>
    </source>
</evidence>
<dbReference type="InterPro" id="IPR007599">
    <property type="entry name" value="DER1"/>
</dbReference>
<evidence type="ECO:0000256" key="3">
    <source>
        <dbReference type="ARBA" id="ARBA00022692"/>
    </source>
</evidence>
<feature type="transmembrane region" description="Helical" evidence="7">
    <location>
        <begin position="213"/>
        <end position="233"/>
    </location>
</feature>
<feature type="transmembrane region" description="Helical" evidence="7">
    <location>
        <begin position="97"/>
        <end position="120"/>
    </location>
</feature>
<evidence type="ECO:0000256" key="1">
    <source>
        <dbReference type="ARBA" id="ARBA00004477"/>
    </source>
</evidence>
<proteinExistence type="inferred from homology"/>
<dbReference type="PANTHER" id="PTHR11009">
    <property type="entry name" value="DER1-LIKE PROTEIN, DERLIN"/>
    <property type="match status" value="1"/>
</dbReference>
<feature type="region of interest" description="Disordered" evidence="8">
    <location>
        <begin position="273"/>
        <end position="306"/>
    </location>
</feature>
<keyword evidence="3 7" id="KW-0812">Transmembrane</keyword>
<reference evidence="9 10" key="1">
    <citation type="journal article" date="2010" name="Nature">
        <title>Perigord black truffle genome uncovers evolutionary origins and mechanisms of symbiosis.</title>
        <authorList>
            <person name="Martin F."/>
            <person name="Kohler A."/>
            <person name="Murat C."/>
            <person name="Balestrini R."/>
            <person name="Coutinho P.M."/>
            <person name="Jaillon O."/>
            <person name="Montanini B."/>
            <person name="Morin E."/>
            <person name="Noel B."/>
            <person name="Percudani R."/>
            <person name="Porcel B."/>
            <person name="Rubini A."/>
            <person name="Amicucci A."/>
            <person name="Amselem J."/>
            <person name="Anthouard V."/>
            <person name="Arcioni S."/>
            <person name="Artiguenave F."/>
            <person name="Aury J.M."/>
            <person name="Ballario P."/>
            <person name="Bolchi A."/>
            <person name="Brenna A."/>
            <person name="Brun A."/>
            <person name="Buee M."/>
            <person name="Cantarel B."/>
            <person name="Chevalier G."/>
            <person name="Couloux A."/>
            <person name="Da Silva C."/>
            <person name="Denoeud F."/>
            <person name="Duplessis S."/>
            <person name="Ghignone S."/>
            <person name="Hilselberger B."/>
            <person name="Iotti M."/>
            <person name="Marcais B."/>
            <person name="Mello A."/>
            <person name="Miranda M."/>
            <person name="Pacioni G."/>
            <person name="Quesneville H."/>
            <person name="Riccioni C."/>
            <person name="Ruotolo R."/>
            <person name="Splivallo R."/>
            <person name="Stocchi V."/>
            <person name="Tisserant E."/>
            <person name="Viscomi A.R."/>
            <person name="Zambonelli A."/>
            <person name="Zampieri E."/>
            <person name="Henrissat B."/>
            <person name="Lebrun M.H."/>
            <person name="Paolocci F."/>
            <person name="Bonfante P."/>
            <person name="Ottonello S."/>
            <person name="Wincker P."/>
        </authorList>
    </citation>
    <scope>NUCLEOTIDE SEQUENCE [LARGE SCALE GENOMIC DNA]</scope>
    <source>
        <strain evidence="9 10">Mel28</strain>
    </source>
</reference>
<evidence type="ECO:0000256" key="7">
    <source>
        <dbReference type="RuleBase" id="RU363059"/>
    </source>
</evidence>
<dbReference type="Proteomes" id="UP000006911">
    <property type="component" value="Unassembled WGS sequence"/>
</dbReference>
<keyword evidence="4 7" id="KW-0256">Endoplasmic reticulum</keyword>
<dbReference type="STRING" id="656061.D5G6G1"/>
<accession>D5G6G1</accession>
<evidence type="ECO:0000256" key="8">
    <source>
        <dbReference type="SAM" id="MobiDB-lite"/>
    </source>
</evidence>
<evidence type="ECO:0000256" key="4">
    <source>
        <dbReference type="ARBA" id="ARBA00022824"/>
    </source>
</evidence>
<feature type="compositionally biased region" description="Low complexity" evidence="8">
    <location>
        <begin position="273"/>
        <end position="283"/>
    </location>
</feature>
<feature type="transmembrane region" description="Helical" evidence="7">
    <location>
        <begin position="57"/>
        <end position="77"/>
    </location>
</feature>
<feature type="transmembrane region" description="Helical" evidence="7">
    <location>
        <begin position="187"/>
        <end position="207"/>
    </location>
</feature>
<sequence length="306" mass="33927">MTNNIPSLQVYSDVLEVAYVEDSGNHFPNPILPSPTPRKIMSDFATFLSQAPPVSRVFAGLTFLLSLSAHVLRLRAVHPYYLTWYAPMVFNTTRPEIWRIVTSFMITRPGMSIILTPFFLYKYCSDCETTKFLRSGDLLVFVLFCGFVILLLNTFILQGMLLCPAMTAALAYYWTALENKNNSVNFFIVRFPVKYLPWVMIFVTLVAEDVGSALVEGTGIIAAHLYLFLTNIWPRVAGGRHVIYTPQWVHGLFEERGDPATRGIRAGVPPSVAAAGPAGGASATGRSMFAPPGTWTHRGQGHRLGS</sequence>
<evidence type="ECO:0000313" key="9">
    <source>
        <dbReference type="EMBL" id="CAZ80104.1"/>
    </source>
</evidence>
<dbReference type="KEGG" id="tml:GSTUM_00004467001"/>
<dbReference type="AlphaFoldDB" id="D5G6G1"/>